<dbReference type="GO" id="GO:0003677">
    <property type="term" value="F:DNA binding"/>
    <property type="evidence" value="ECO:0007669"/>
    <property type="project" value="InterPro"/>
</dbReference>
<evidence type="ECO:0000313" key="2">
    <source>
        <dbReference type="EMBL" id="GAI10689.1"/>
    </source>
</evidence>
<organism evidence="2">
    <name type="scientific">marine sediment metagenome</name>
    <dbReference type="NCBI Taxonomy" id="412755"/>
    <lineage>
        <taxon>unclassified sequences</taxon>
        <taxon>metagenomes</taxon>
        <taxon>ecological metagenomes</taxon>
    </lineage>
</organism>
<name>X1MWD4_9ZZZZ</name>
<sequence length="185" mass="20597">MKKAKSENNNAKILTTTISALMLISLISVFQAGTASANLGDSISAVEFEAGGGGTAEWTTEEHYSGDYSVKLVMPDAEAYAEIAIPVENERLQSSLYISHCRLGVRTNGSDQWFANYLTGTPYLHNDKMEEAKVRKSGLEARRILLHDRRITIPKDFRDFLRLKEGSVFEIGVEDGRLTLQLIKR</sequence>
<gene>
    <name evidence="2" type="ORF">S06H3_22000</name>
</gene>
<dbReference type="Gene3D" id="2.10.260.10">
    <property type="match status" value="1"/>
</dbReference>
<dbReference type="AlphaFoldDB" id="X1MWD4"/>
<comment type="caution">
    <text evidence="2">The sequence shown here is derived from an EMBL/GenBank/DDBJ whole genome shotgun (WGS) entry which is preliminary data.</text>
</comment>
<dbReference type="InterPro" id="IPR037914">
    <property type="entry name" value="SpoVT-AbrB_sf"/>
</dbReference>
<proteinExistence type="predicted"/>
<reference evidence="2" key="1">
    <citation type="journal article" date="2014" name="Front. Microbiol.">
        <title>High frequency of phylogenetically diverse reductive dehalogenase-homologous genes in deep subseafloor sedimentary metagenomes.</title>
        <authorList>
            <person name="Kawai M."/>
            <person name="Futagami T."/>
            <person name="Toyoda A."/>
            <person name="Takaki Y."/>
            <person name="Nishi S."/>
            <person name="Hori S."/>
            <person name="Arai W."/>
            <person name="Tsubouchi T."/>
            <person name="Morono Y."/>
            <person name="Uchiyama I."/>
            <person name="Ito T."/>
            <person name="Fujiyama A."/>
            <person name="Inagaki F."/>
            <person name="Takami H."/>
        </authorList>
    </citation>
    <scope>NUCLEOTIDE SEQUENCE</scope>
    <source>
        <strain evidence="2">Expedition CK06-06</strain>
    </source>
</reference>
<protein>
    <recommendedName>
        <fullName evidence="1">SpoVT-AbrB domain-containing protein</fullName>
    </recommendedName>
</protein>
<dbReference type="SUPFAM" id="SSF89447">
    <property type="entry name" value="AbrB/MazE/MraZ-like"/>
    <property type="match status" value="1"/>
</dbReference>
<feature type="domain" description="SpoVT-AbrB" evidence="1">
    <location>
        <begin position="150"/>
        <end position="181"/>
    </location>
</feature>
<accession>X1MWD4</accession>
<evidence type="ECO:0000259" key="1">
    <source>
        <dbReference type="Pfam" id="PF04014"/>
    </source>
</evidence>
<dbReference type="EMBL" id="BARV01011664">
    <property type="protein sequence ID" value="GAI10689.1"/>
    <property type="molecule type" value="Genomic_DNA"/>
</dbReference>
<dbReference type="Pfam" id="PF04014">
    <property type="entry name" value="MazE_antitoxin"/>
    <property type="match status" value="1"/>
</dbReference>
<dbReference type="InterPro" id="IPR007159">
    <property type="entry name" value="SpoVT-AbrB_dom"/>
</dbReference>